<keyword evidence="5" id="KW-1133">Transmembrane helix</keyword>
<dbReference type="InterPro" id="IPR043129">
    <property type="entry name" value="ATPase_NBD"/>
</dbReference>
<name>A0A1X1USY2_MYCGS</name>
<dbReference type="GO" id="GO:0140662">
    <property type="term" value="F:ATP-dependent protein folding chaperone"/>
    <property type="evidence" value="ECO:0007669"/>
    <property type="project" value="InterPro"/>
</dbReference>
<keyword evidence="5" id="KW-0472">Membrane</keyword>
<keyword evidence="5" id="KW-0812">Transmembrane</keyword>
<dbReference type="SUPFAM" id="SSF53067">
    <property type="entry name" value="Actin-like ATPase domain"/>
    <property type="match status" value="1"/>
</dbReference>
<proteinExistence type="predicted"/>
<comment type="caution">
    <text evidence="6">The sequence shown here is derived from an EMBL/GenBank/DDBJ whole genome shotgun (WGS) entry which is preliminary data.</text>
</comment>
<sequence length="623" mass="64934">MYDPLGLSIGTTNLVAASHRSTPVIRRAVLTLYPHCAPKIGVLGHNPDVAESGTLMSGFVERVGDSVALVSPDGSAHDPDLLTVEALDAMVVAAGADASSSEIAIAVPACWKPGAIQALRNALRTHVGFVRSGMAPQLVPDVIAAMTAANAELAIPAGGVVGLLDFGGSASYATLVETKSDFEPVSATLRYEDFSGEQIDQTILLHVIDRLGHDDIDSAGTAAVAQLGLLKEQCREAKERLSTDAVTELAAELAGTRTTIRLTRDTFDDLIQDRLTGFIYAFDDMLARNKASWTDLAAVVAVGGGASIPLVTQRLSFHTRLPVLTVSQPACAAAAGAMLLAARGPELDFRTRTSVGLMARAAAASGTALIELPAGDVMVIDQEAVTDRELAWSQTDFPGDVPVRFEGDSYNEDGPCWSMRLNVMDPPKEPPWRRLRFSQLLIGLSAVVAMTAIGGVAFTLTGVERRQAPVVPSVVPLPAPSVSLRPSAAVPSPVKAPPISVPVPSAAPAPTTVAPPPPPSPTLTPPPPVTTTTAPRLTTTTSPRPTSTTSAAPTTTVEPEDTTAEEAPTATSTVKMTTEWLHVPLLPVPIPIQVPANQAPQNPAPQTQQPQGPQNPFASSGTP</sequence>
<feature type="compositionally biased region" description="Low complexity" evidence="4">
    <location>
        <begin position="530"/>
        <end position="557"/>
    </location>
</feature>
<keyword evidence="7" id="KW-1185">Reference proteome</keyword>
<evidence type="ECO:0000256" key="4">
    <source>
        <dbReference type="SAM" id="MobiDB-lite"/>
    </source>
</evidence>
<keyword evidence="3" id="KW-0143">Chaperone</keyword>
<dbReference type="RefSeq" id="WP_036410157.1">
    <property type="nucleotide sequence ID" value="NZ_LQOX01000150.1"/>
</dbReference>
<dbReference type="PANTHER" id="PTHR42749:SF1">
    <property type="entry name" value="CELL SHAPE-DETERMINING PROTEIN MREB"/>
    <property type="match status" value="1"/>
</dbReference>
<dbReference type="EMBL" id="LQOX01000150">
    <property type="protein sequence ID" value="ORV59956.1"/>
    <property type="molecule type" value="Genomic_DNA"/>
</dbReference>
<evidence type="ECO:0000256" key="2">
    <source>
        <dbReference type="ARBA" id="ARBA00022840"/>
    </source>
</evidence>
<reference evidence="6 7" key="1">
    <citation type="submission" date="2016-01" db="EMBL/GenBank/DDBJ databases">
        <title>The new phylogeny of the genus Mycobacterium.</title>
        <authorList>
            <person name="Tarcisio F."/>
            <person name="Conor M."/>
            <person name="Antonella G."/>
            <person name="Elisabetta G."/>
            <person name="Giulia F.S."/>
            <person name="Sara T."/>
            <person name="Anna F."/>
            <person name="Clotilde B."/>
            <person name="Roberto B."/>
            <person name="Veronica D.S."/>
            <person name="Fabio R."/>
            <person name="Monica P."/>
            <person name="Olivier J."/>
            <person name="Enrico T."/>
            <person name="Nicola S."/>
        </authorList>
    </citation>
    <scope>NUCLEOTIDE SEQUENCE [LARGE SCALE GENOMIC DNA]</scope>
    <source>
        <strain evidence="6 7">DSM 43505</strain>
    </source>
</reference>
<evidence type="ECO:0000313" key="6">
    <source>
        <dbReference type="EMBL" id="ORV59956.1"/>
    </source>
</evidence>
<protein>
    <recommendedName>
        <fullName evidence="8">Molecular chaperone</fullName>
    </recommendedName>
</protein>
<evidence type="ECO:0000256" key="3">
    <source>
        <dbReference type="ARBA" id="ARBA00023186"/>
    </source>
</evidence>
<dbReference type="Gene3D" id="3.90.640.10">
    <property type="entry name" value="Actin, Chain A, domain 4"/>
    <property type="match status" value="1"/>
</dbReference>
<keyword evidence="1" id="KW-0547">Nucleotide-binding</keyword>
<dbReference type="Gene3D" id="3.30.420.40">
    <property type="match status" value="2"/>
</dbReference>
<evidence type="ECO:0000256" key="1">
    <source>
        <dbReference type="ARBA" id="ARBA00022741"/>
    </source>
</evidence>
<feature type="compositionally biased region" description="Pro residues" evidence="4">
    <location>
        <begin position="507"/>
        <end position="529"/>
    </location>
</feature>
<dbReference type="InterPro" id="IPR013126">
    <property type="entry name" value="Hsp_70_fam"/>
</dbReference>
<feature type="region of interest" description="Disordered" evidence="4">
    <location>
        <begin position="592"/>
        <end position="623"/>
    </location>
</feature>
<dbReference type="GO" id="GO:0005524">
    <property type="term" value="F:ATP binding"/>
    <property type="evidence" value="ECO:0007669"/>
    <property type="project" value="UniProtKB-KW"/>
</dbReference>
<feature type="transmembrane region" description="Helical" evidence="5">
    <location>
        <begin position="440"/>
        <end position="460"/>
    </location>
</feature>
<accession>A0A1X1USY2</accession>
<dbReference type="AlphaFoldDB" id="A0A1X1USY2"/>
<feature type="region of interest" description="Disordered" evidence="4">
    <location>
        <begin position="507"/>
        <end position="573"/>
    </location>
</feature>
<dbReference type="STRING" id="1777.AWC07_19225"/>
<dbReference type="PANTHER" id="PTHR42749">
    <property type="entry name" value="CELL SHAPE-DETERMINING PROTEIN MREB"/>
    <property type="match status" value="1"/>
</dbReference>
<feature type="compositionally biased region" description="Low complexity" evidence="4">
    <location>
        <begin position="593"/>
        <end position="616"/>
    </location>
</feature>
<dbReference type="Pfam" id="PF00012">
    <property type="entry name" value="HSP70"/>
    <property type="match status" value="1"/>
</dbReference>
<organism evidence="6 7">
    <name type="scientific">Mycobacterium gastri</name>
    <dbReference type="NCBI Taxonomy" id="1777"/>
    <lineage>
        <taxon>Bacteria</taxon>
        <taxon>Bacillati</taxon>
        <taxon>Actinomycetota</taxon>
        <taxon>Actinomycetes</taxon>
        <taxon>Mycobacteriales</taxon>
        <taxon>Mycobacteriaceae</taxon>
        <taxon>Mycobacterium</taxon>
    </lineage>
</organism>
<evidence type="ECO:0000256" key="5">
    <source>
        <dbReference type="SAM" id="Phobius"/>
    </source>
</evidence>
<gene>
    <name evidence="6" type="ORF">AWC07_19225</name>
</gene>
<evidence type="ECO:0000313" key="7">
    <source>
        <dbReference type="Proteomes" id="UP000193738"/>
    </source>
</evidence>
<dbReference type="Proteomes" id="UP000193738">
    <property type="component" value="Unassembled WGS sequence"/>
</dbReference>
<evidence type="ECO:0008006" key="8">
    <source>
        <dbReference type="Google" id="ProtNLM"/>
    </source>
</evidence>
<keyword evidence="2" id="KW-0067">ATP-binding</keyword>